<reference evidence="3" key="2">
    <citation type="journal article" date="2014" name="BMC Genomics">
        <title>A genomic perspective to assessing quality of mass-reared SIT flies used in Mediterranean fruit fly (Ceratitis capitata) eradication in California.</title>
        <authorList>
            <person name="Calla B."/>
            <person name="Hall B."/>
            <person name="Hou S."/>
            <person name="Geib S.M."/>
        </authorList>
    </citation>
    <scope>NUCLEOTIDE SEQUENCE</scope>
</reference>
<dbReference type="Pfam" id="PF10545">
    <property type="entry name" value="MADF_DNA_bdg"/>
    <property type="match status" value="1"/>
</dbReference>
<feature type="domain" description="MADF" evidence="2">
    <location>
        <begin position="40"/>
        <end position="132"/>
    </location>
</feature>
<dbReference type="AlphaFoldDB" id="W8C022"/>
<protein>
    <recommendedName>
        <fullName evidence="2">MADF domain-containing protein</fullName>
    </recommendedName>
</protein>
<dbReference type="SMART" id="SM00595">
    <property type="entry name" value="MADF"/>
    <property type="match status" value="1"/>
</dbReference>
<dbReference type="OrthoDB" id="10051975at2759"/>
<evidence type="ECO:0000313" key="3">
    <source>
        <dbReference type="EMBL" id="JAC04983.1"/>
    </source>
</evidence>
<sequence length="276" mass="32014">QSLSCERKIIREKCSSAYILFVNNIFILHQMEWPTEKLLRLIDLFKSKRCLWDPQDKNYKKSIIKDKSWNQISDELGGNAIETKKKMESLLASYRRERKKYELALGGSNPDKMYISKWFAFKAMSFMANRSFERKHLFDRQDPLDDITEQDSRHSQDVYGSKQDSEESAQKSLLSQNLTSPSSKEAECKHKCCPHTGPTINTRRDDSDIFGEYVSTKHRKYSDHVKSVVENHIAQILFDADMGLYNPGTTTTLTISARPPLIETIRAESPEIIYEK</sequence>
<accession>W8C022</accession>
<proteinExistence type="evidence at transcript level"/>
<organism evidence="3">
    <name type="scientific">Ceratitis capitata</name>
    <name type="common">Mediterranean fruit fly</name>
    <name type="synonym">Tephritis capitata</name>
    <dbReference type="NCBI Taxonomy" id="7213"/>
    <lineage>
        <taxon>Eukaryota</taxon>
        <taxon>Metazoa</taxon>
        <taxon>Ecdysozoa</taxon>
        <taxon>Arthropoda</taxon>
        <taxon>Hexapoda</taxon>
        <taxon>Insecta</taxon>
        <taxon>Pterygota</taxon>
        <taxon>Neoptera</taxon>
        <taxon>Endopterygota</taxon>
        <taxon>Diptera</taxon>
        <taxon>Brachycera</taxon>
        <taxon>Muscomorpha</taxon>
        <taxon>Tephritoidea</taxon>
        <taxon>Tephritidae</taxon>
        <taxon>Ceratitis</taxon>
        <taxon>Ceratitis</taxon>
    </lineage>
</organism>
<dbReference type="InterPro" id="IPR006578">
    <property type="entry name" value="MADF-dom"/>
</dbReference>
<name>W8C022_CERCA</name>
<evidence type="ECO:0000256" key="1">
    <source>
        <dbReference type="SAM" id="MobiDB-lite"/>
    </source>
</evidence>
<dbReference type="PROSITE" id="PS51029">
    <property type="entry name" value="MADF"/>
    <property type="match status" value="1"/>
</dbReference>
<dbReference type="PANTHER" id="PTHR21505:SF15">
    <property type="entry name" value="RE18252P"/>
    <property type="match status" value="1"/>
</dbReference>
<feature type="compositionally biased region" description="Polar residues" evidence="1">
    <location>
        <begin position="170"/>
        <end position="183"/>
    </location>
</feature>
<evidence type="ECO:0000259" key="2">
    <source>
        <dbReference type="PROSITE" id="PS51029"/>
    </source>
</evidence>
<reference evidence="3" key="1">
    <citation type="submission" date="2013-07" db="EMBL/GenBank/DDBJ databases">
        <authorList>
            <person name="Geib S."/>
        </authorList>
    </citation>
    <scope>NUCLEOTIDE SEQUENCE</scope>
</reference>
<dbReference type="PANTHER" id="PTHR21505">
    <property type="entry name" value="MADF DOMAIN-CONTAINING PROTEIN-RELATED"/>
    <property type="match status" value="1"/>
</dbReference>
<feature type="region of interest" description="Disordered" evidence="1">
    <location>
        <begin position="145"/>
        <end position="190"/>
    </location>
</feature>
<dbReference type="EMBL" id="GAMC01001573">
    <property type="protein sequence ID" value="JAC04983.1"/>
    <property type="molecule type" value="mRNA"/>
</dbReference>
<feature type="non-terminal residue" evidence="3">
    <location>
        <position position="1"/>
    </location>
</feature>